<evidence type="ECO:0000256" key="6">
    <source>
        <dbReference type="ARBA" id="ARBA00023065"/>
    </source>
</evidence>
<dbReference type="GO" id="GO:0015677">
    <property type="term" value="P:copper ion import"/>
    <property type="evidence" value="ECO:0007669"/>
    <property type="project" value="TreeGrafter"/>
</dbReference>
<keyword evidence="4 8" id="KW-1133">Transmembrane helix</keyword>
<dbReference type="Pfam" id="PF08030">
    <property type="entry name" value="NAD_binding_6"/>
    <property type="match status" value="1"/>
</dbReference>
<dbReference type="PANTHER" id="PTHR32361:SF9">
    <property type="entry name" value="FERRIC REDUCTASE TRANSMEMBRANE COMPONENT 3-RELATED"/>
    <property type="match status" value="1"/>
</dbReference>
<keyword evidence="3 8" id="KW-0812">Transmembrane</keyword>
<keyword evidence="5" id="KW-0560">Oxidoreductase</keyword>
<dbReference type="InterPro" id="IPR013130">
    <property type="entry name" value="Fe3_Rdtase_TM_dom"/>
</dbReference>
<dbReference type="KEGG" id="bze:COCCADRAFT_31121"/>
<reference evidence="11 12" key="1">
    <citation type="journal article" date="2013" name="PLoS Genet.">
        <title>Comparative genome structure, secondary metabolite, and effector coding capacity across Cochliobolus pathogens.</title>
        <authorList>
            <person name="Condon B.J."/>
            <person name="Leng Y."/>
            <person name="Wu D."/>
            <person name="Bushley K.E."/>
            <person name="Ohm R.A."/>
            <person name="Otillar R."/>
            <person name="Martin J."/>
            <person name="Schackwitz W."/>
            <person name="Grimwood J."/>
            <person name="MohdZainudin N."/>
            <person name="Xue C."/>
            <person name="Wang R."/>
            <person name="Manning V.A."/>
            <person name="Dhillon B."/>
            <person name="Tu Z.J."/>
            <person name="Steffenson B.J."/>
            <person name="Salamov A."/>
            <person name="Sun H."/>
            <person name="Lowry S."/>
            <person name="LaButti K."/>
            <person name="Han J."/>
            <person name="Copeland A."/>
            <person name="Lindquist E."/>
            <person name="Barry K."/>
            <person name="Schmutz J."/>
            <person name="Baker S.E."/>
            <person name="Ciuffetti L.M."/>
            <person name="Grigoriev I.V."/>
            <person name="Zhong S."/>
            <person name="Turgeon B.G."/>
        </authorList>
    </citation>
    <scope>NUCLEOTIDE SEQUENCE [LARGE SCALE GENOMIC DNA]</scope>
    <source>
        <strain evidence="11 12">26-R-13</strain>
    </source>
</reference>
<evidence type="ECO:0000313" key="12">
    <source>
        <dbReference type="Proteomes" id="UP000053841"/>
    </source>
</evidence>
<dbReference type="OrthoDB" id="4494341at2759"/>
<dbReference type="InterPro" id="IPR013121">
    <property type="entry name" value="Fe_red_NAD-bd_6"/>
</dbReference>
<dbReference type="HOGENOM" id="CLU_010365_8_1_1"/>
<dbReference type="GO" id="GO:0005886">
    <property type="term" value="C:plasma membrane"/>
    <property type="evidence" value="ECO:0007669"/>
    <property type="project" value="TreeGrafter"/>
</dbReference>
<dbReference type="InterPro" id="IPR051410">
    <property type="entry name" value="Ferric/Cupric_Reductase"/>
</dbReference>
<dbReference type="GO" id="GO:0006826">
    <property type="term" value="P:iron ion transport"/>
    <property type="evidence" value="ECO:0007669"/>
    <property type="project" value="TreeGrafter"/>
</dbReference>
<evidence type="ECO:0000256" key="1">
    <source>
        <dbReference type="ARBA" id="ARBA00004141"/>
    </source>
</evidence>
<dbReference type="Pfam" id="PF01794">
    <property type="entry name" value="Ferric_reduct"/>
    <property type="match status" value="1"/>
</dbReference>
<keyword evidence="6" id="KW-0406">Ion transport</keyword>
<evidence type="ECO:0008006" key="13">
    <source>
        <dbReference type="Google" id="ProtNLM"/>
    </source>
</evidence>
<keyword evidence="7 8" id="KW-0472">Membrane</keyword>
<dbReference type="Proteomes" id="UP000053841">
    <property type="component" value="Unassembled WGS sequence"/>
</dbReference>
<dbReference type="AlphaFoldDB" id="W6XXD0"/>
<dbReference type="GO" id="GO:0000293">
    <property type="term" value="F:ferric-chelate reductase activity"/>
    <property type="evidence" value="ECO:0007669"/>
    <property type="project" value="TreeGrafter"/>
</dbReference>
<dbReference type="GO" id="GO:0006879">
    <property type="term" value="P:intracellular iron ion homeostasis"/>
    <property type="evidence" value="ECO:0007669"/>
    <property type="project" value="TreeGrafter"/>
</dbReference>
<dbReference type="PANTHER" id="PTHR32361">
    <property type="entry name" value="FERRIC/CUPRIC REDUCTASE TRANSMEMBRANE COMPONENT"/>
    <property type="match status" value="1"/>
</dbReference>
<evidence type="ECO:0000259" key="9">
    <source>
        <dbReference type="Pfam" id="PF01794"/>
    </source>
</evidence>
<dbReference type="InterPro" id="IPR039261">
    <property type="entry name" value="FNR_nucleotide-bd"/>
</dbReference>
<evidence type="ECO:0000313" key="11">
    <source>
        <dbReference type="EMBL" id="EUC27394.1"/>
    </source>
</evidence>
<evidence type="ECO:0000256" key="7">
    <source>
        <dbReference type="ARBA" id="ARBA00023136"/>
    </source>
</evidence>
<proteinExistence type="predicted"/>
<feature type="transmembrane region" description="Helical" evidence="8">
    <location>
        <begin position="316"/>
        <end position="335"/>
    </location>
</feature>
<evidence type="ECO:0000256" key="4">
    <source>
        <dbReference type="ARBA" id="ARBA00022989"/>
    </source>
</evidence>
<keyword evidence="12" id="KW-1185">Reference proteome</keyword>
<dbReference type="CDD" id="cd06186">
    <property type="entry name" value="NOX_Duox_like_FAD_NADP"/>
    <property type="match status" value="1"/>
</dbReference>
<feature type="transmembrane region" description="Helical" evidence="8">
    <location>
        <begin position="6"/>
        <end position="33"/>
    </location>
</feature>
<evidence type="ECO:0000256" key="3">
    <source>
        <dbReference type="ARBA" id="ARBA00022692"/>
    </source>
</evidence>
<dbReference type="Gene3D" id="3.40.50.80">
    <property type="entry name" value="Nucleotide-binding domain of ferredoxin-NADP reductase (FNR) module"/>
    <property type="match status" value="1"/>
</dbReference>
<comment type="subcellular location">
    <subcellularLocation>
        <location evidence="1">Membrane</location>
        <topology evidence="1">Multi-pass membrane protein</topology>
    </subcellularLocation>
</comment>
<sequence length="519" mass="57610">MNIVQWYGIALAALAAIVVVASHLRPLLPFWLLRHVLYPRLHPLISGTGDYTRFGAIVLGVFVTGNVLCGGIGIETSSDLVKRTGQLFIMNSIPLFLGGKIGPLVNILHIQYEDFARAHRWLGRVAAVHAVVHVTVAASAKHEFRSLTQLAGLIVGRPLVTEVTSAHQTNQAASSLCTILLLSVGVVWRLKYELFAKLHVALAVLTVITTWLHIASGSIFYPPEVYMLAACCTYDASFFNSSSIVGAQAASPVQLSVRWDEDRLFLLVETKIGFTASLFTENTPLLQERGTGKDKEAAVRAIVEGPFGKSMDLQSYSTIALFATGIGIVTHLSYLRKWLKDLQGSFKVITQSITLFWEVEAEAHIYWVRDDMDGLLEMDVKHMLRIHVFVKGEYISPNRRRGDTVTSDKVNLAMPNRIFIHFDSINAKNEINNLLQKSDRRTANSDGRTAIAVCSDSLTTAIIRREVCRTVRKDIILKVLDIVPVRGQTYGTPFHDLFTSGWKRIKSKWSQSSPKGENV</sequence>
<feature type="domain" description="Ferric oxidoreductase" evidence="9">
    <location>
        <begin position="91"/>
        <end position="209"/>
    </location>
</feature>
<evidence type="ECO:0000256" key="5">
    <source>
        <dbReference type="ARBA" id="ARBA00023002"/>
    </source>
</evidence>
<keyword evidence="2" id="KW-0813">Transport</keyword>
<dbReference type="EMBL" id="KI964938">
    <property type="protein sequence ID" value="EUC27394.1"/>
    <property type="molecule type" value="Genomic_DNA"/>
</dbReference>
<evidence type="ECO:0000259" key="10">
    <source>
        <dbReference type="Pfam" id="PF08030"/>
    </source>
</evidence>
<gene>
    <name evidence="11" type="ORF">COCCADRAFT_31121</name>
</gene>
<feature type="domain" description="Ferric reductase NAD binding" evidence="10">
    <location>
        <begin position="316"/>
        <end position="454"/>
    </location>
</feature>
<evidence type="ECO:0000256" key="2">
    <source>
        <dbReference type="ARBA" id="ARBA00022448"/>
    </source>
</evidence>
<evidence type="ECO:0000256" key="8">
    <source>
        <dbReference type="SAM" id="Phobius"/>
    </source>
</evidence>
<dbReference type="GeneID" id="19146880"/>
<feature type="transmembrane region" description="Helical" evidence="8">
    <location>
        <begin position="54"/>
        <end position="74"/>
    </location>
</feature>
<protein>
    <recommendedName>
        <fullName evidence="13">FAD-binding FR-type domain-containing protein</fullName>
    </recommendedName>
</protein>
<organism evidence="11 12">
    <name type="scientific">Cochliobolus carbonum (strain 26-R-13)</name>
    <name type="common">Maize leaf spot fungus</name>
    <name type="synonym">Bipolaris zeicola</name>
    <dbReference type="NCBI Taxonomy" id="930089"/>
    <lineage>
        <taxon>Eukaryota</taxon>
        <taxon>Fungi</taxon>
        <taxon>Dikarya</taxon>
        <taxon>Ascomycota</taxon>
        <taxon>Pezizomycotina</taxon>
        <taxon>Dothideomycetes</taxon>
        <taxon>Pleosporomycetidae</taxon>
        <taxon>Pleosporales</taxon>
        <taxon>Pleosporineae</taxon>
        <taxon>Pleosporaceae</taxon>
        <taxon>Bipolaris</taxon>
    </lineage>
</organism>
<dbReference type="SUPFAM" id="SSF52343">
    <property type="entry name" value="Ferredoxin reductase-like, C-terminal NADP-linked domain"/>
    <property type="match status" value="1"/>
</dbReference>
<name>W6XXD0_COCC2</name>
<dbReference type="RefSeq" id="XP_007718299.1">
    <property type="nucleotide sequence ID" value="XM_007720109.1"/>
</dbReference>
<dbReference type="eggNOG" id="KOG0039">
    <property type="taxonomic scope" value="Eukaryota"/>
</dbReference>
<accession>W6XXD0</accession>
<feature type="transmembrane region" description="Helical" evidence="8">
    <location>
        <begin position="200"/>
        <end position="221"/>
    </location>
</feature>